<gene>
    <name evidence="2" type="primary">Nfu_g_1_009493</name>
</gene>
<dbReference type="AlphaFoldDB" id="A0A1A8AEC6"/>
<evidence type="ECO:0000313" key="2">
    <source>
        <dbReference type="EMBL" id="SBP53447.1"/>
    </source>
</evidence>
<dbReference type="EMBL" id="HADY01014962">
    <property type="protein sequence ID" value="SBP53447.1"/>
    <property type="molecule type" value="Transcribed_RNA"/>
</dbReference>
<evidence type="ECO:0000256" key="1">
    <source>
        <dbReference type="SAM" id="SignalP"/>
    </source>
</evidence>
<protein>
    <submittedName>
        <fullName evidence="2">Uncharacterized protein</fullName>
    </submittedName>
</protein>
<name>A0A1A8AEC6_NOTFU</name>
<sequence length="99" mass="11126">MARIVGATLLTIILIHFFSDRAAYCGEFQTAGFTRAAIRTCRCSAATHGGRKCPRPLESPQPKDIQALKHCLCCRLNKRSTPRFEHFCNFPCFQIPTPL</sequence>
<reference evidence="2" key="2">
    <citation type="submission" date="2016-06" db="EMBL/GenBank/DDBJ databases">
        <title>The genome of a short-lived fish provides insights into sex chromosome evolution and the genetic control of aging.</title>
        <authorList>
            <person name="Reichwald K."/>
            <person name="Felder M."/>
            <person name="Petzold A."/>
            <person name="Koch P."/>
            <person name="Groth M."/>
            <person name="Platzer M."/>
        </authorList>
    </citation>
    <scope>NUCLEOTIDE SEQUENCE</scope>
    <source>
        <tissue evidence="2">Brain</tissue>
    </source>
</reference>
<keyword evidence="1" id="KW-0732">Signal</keyword>
<reference evidence="2" key="1">
    <citation type="submission" date="2016-05" db="EMBL/GenBank/DDBJ databases">
        <authorList>
            <person name="Lavstsen T."/>
            <person name="Jespersen J.S."/>
        </authorList>
    </citation>
    <scope>NUCLEOTIDE SEQUENCE</scope>
    <source>
        <tissue evidence="2">Brain</tissue>
    </source>
</reference>
<organism evidence="2">
    <name type="scientific">Nothobranchius furzeri</name>
    <name type="common">Turquoise killifish</name>
    <dbReference type="NCBI Taxonomy" id="105023"/>
    <lineage>
        <taxon>Eukaryota</taxon>
        <taxon>Metazoa</taxon>
        <taxon>Chordata</taxon>
        <taxon>Craniata</taxon>
        <taxon>Vertebrata</taxon>
        <taxon>Euteleostomi</taxon>
        <taxon>Actinopterygii</taxon>
        <taxon>Neopterygii</taxon>
        <taxon>Teleostei</taxon>
        <taxon>Neoteleostei</taxon>
        <taxon>Acanthomorphata</taxon>
        <taxon>Ovalentaria</taxon>
        <taxon>Atherinomorphae</taxon>
        <taxon>Cyprinodontiformes</taxon>
        <taxon>Nothobranchiidae</taxon>
        <taxon>Nothobranchius</taxon>
    </lineage>
</organism>
<feature type="chain" id="PRO_5008365603" evidence="1">
    <location>
        <begin position="26"/>
        <end position="99"/>
    </location>
</feature>
<feature type="signal peptide" evidence="1">
    <location>
        <begin position="1"/>
        <end position="25"/>
    </location>
</feature>
<proteinExistence type="predicted"/>
<accession>A0A1A8AEC6</accession>